<dbReference type="RefSeq" id="WP_115057087.1">
    <property type="nucleotide sequence ID" value="NZ_UGJF01000001.1"/>
</dbReference>
<accession>A0A377Q204</accession>
<organism evidence="1 2">
    <name type="scientific">Helicobacter pullorum</name>
    <dbReference type="NCBI Taxonomy" id="35818"/>
    <lineage>
        <taxon>Bacteria</taxon>
        <taxon>Pseudomonadati</taxon>
        <taxon>Campylobacterota</taxon>
        <taxon>Epsilonproteobacteria</taxon>
        <taxon>Campylobacterales</taxon>
        <taxon>Helicobacteraceae</taxon>
        <taxon>Helicobacter</taxon>
    </lineage>
</organism>
<dbReference type="Pfam" id="PF07661">
    <property type="entry name" value="MORN_2"/>
    <property type="match status" value="2"/>
</dbReference>
<dbReference type="EMBL" id="UGJF01000001">
    <property type="protein sequence ID" value="STQ88521.1"/>
    <property type="molecule type" value="Genomic_DNA"/>
</dbReference>
<reference evidence="1 2" key="1">
    <citation type="submission" date="2018-06" db="EMBL/GenBank/DDBJ databases">
        <authorList>
            <consortium name="Pathogen Informatics"/>
            <person name="Doyle S."/>
        </authorList>
    </citation>
    <scope>NUCLEOTIDE SEQUENCE [LARGE SCALE GENOMIC DNA]</scope>
    <source>
        <strain evidence="1 2">NCTC13156</strain>
    </source>
</reference>
<dbReference type="Proteomes" id="UP000255269">
    <property type="component" value="Unassembled WGS sequence"/>
</dbReference>
<protein>
    <submittedName>
        <fullName evidence="1">MORN repeat variant</fullName>
    </submittedName>
</protein>
<proteinExistence type="predicted"/>
<evidence type="ECO:0000313" key="1">
    <source>
        <dbReference type="EMBL" id="STQ88521.1"/>
    </source>
</evidence>
<gene>
    <name evidence="1" type="ORF">NCTC13156_01361</name>
</gene>
<dbReference type="Gene3D" id="3.90.930.1">
    <property type="match status" value="1"/>
</dbReference>
<sequence length="52" mass="6219">METKVTIKKEYYPNGRLETEIPYKDDKVNGIQKGYYENGELKEEIFDDEIPF</sequence>
<name>A0A377Q204_9HELI</name>
<dbReference type="InterPro" id="IPR011652">
    <property type="entry name" value="MORN_2"/>
</dbReference>
<evidence type="ECO:0000313" key="2">
    <source>
        <dbReference type="Proteomes" id="UP000255269"/>
    </source>
</evidence>
<dbReference type="SUPFAM" id="SSF82185">
    <property type="entry name" value="Histone H3 K4-specific methyltransferase SET7/9 N-terminal domain"/>
    <property type="match status" value="1"/>
</dbReference>
<dbReference type="AlphaFoldDB" id="A0A377Q204"/>